<keyword evidence="2" id="KW-1185">Reference proteome</keyword>
<name>A0A2X0L5K9_9BASI</name>
<dbReference type="AlphaFoldDB" id="A0A2X0L5K9"/>
<protein>
    <submittedName>
        <fullName evidence="1">BZ3500_MvSof-1268-A1-R1_Chr9g10846 protein</fullName>
    </submittedName>
</protein>
<gene>
    <name evidence="1" type="ORF">BZ3500_MVSOF-1268-A1-R1_CHR9G10846</name>
</gene>
<dbReference type="EMBL" id="FMWP01000107">
    <property type="protein sequence ID" value="SDA00799.1"/>
    <property type="molecule type" value="Genomic_DNA"/>
</dbReference>
<dbReference type="Proteomes" id="UP000249723">
    <property type="component" value="Unassembled WGS sequence"/>
</dbReference>
<sequence>MSVHEHSTQGRTLLPGVTVLVLCHKGCRYRSKEHAPTIRHHVHAIGESEHDLRQATKSGNEVSTQVVFAFSDTGNEVSYRRRVLFVDQTAVPTAIVHGTRTVTKAMSVRGMFVGRKALRSFASK</sequence>
<reference evidence="2" key="1">
    <citation type="submission" date="2016-10" db="EMBL/GenBank/DDBJ databases">
        <authorList>
            <person name="Jeantristanb JTB J.-T."/>
            <person name="Ricardo R."/>
        </authorList>
    </citation>
    <scope>NUCLEOTIDE SEQUENCE [LARGE SCALE GENOMIC DNA]</scope>
</reference>
<evidence type="ECO:0000313" key="1">
    <source>
        <dbReference type="EMBL" id="SDA00799.1"/>
    </source>
</evidence>
<evidence type="ECO:0000313" key="2">
    <source>
        <dbReference type="Proteomes" id="UP000249723"/>
    </source>
</evidence>
<proteinExistence type="predicted"/>
<organism evidence="1 2">
    <name type="scientific">Microbotryum saponariae</name>
    <dbReference type="NCBI Taxonomy" id="289078"/>
    <lineage>
        <taxon>Eukaryota</taxon>
        <taxon>Fungi</taxon>
        <taxon>Dikarya</taxon>
        <taxon>Basidiomycota</taxon>
        <taxon>Pucciniomycotina</taxon>
        <taxon>Microbotryomycetes</taxon>
        <taxon>Microbotryales</taxon>
        <taxon>Microbotryaceae</taxon>
        <taxon>Microbotryum</taxon>
    </lineage>
</organism>
<accession>A0A2X0L5K9</accession>